<evidence type="ECO:0000313" key="3">
    <source>
        <dbReference type="Proteomes" id="UP001430954"/>
    </source>
</evidence>
<accession>A0ABS7T630</accession>
<dbReference type="RefSeq" id="WP_223675681.1">
    <property type="nucleotide sequence ID" value="NZ_JAINZW010000002.1"/>
</dbReference>
<proteinExistence type="predicted"/>
<feature type="transmembrane region" description="Helical" evidence="1">
    <location>
        <begin position="20"/>
        <end position="38"/>
    </location>
</feature>
<feature type="transmembrane region" description="Helical" evidence="1">
    <location>
        <begin position="44"/>
        <end position="62"/>
    </location>
</feature>
<sequence>MFNISNFVPKEPGLARAGGFLLIEIAAFVTLSFALSALEVDVEGLLFAGLFLFNLAPAHFLYRAAKSQSKRALVFGLVSLIPAGALFSFFVLRNDELLA</sequence>
<organism evidence="2 3">
    <name type="scientific">Novilysobacter selenitireducens</name>
    <dbReference type="NCBI Taxonomy" id="2872639"/>
    <lineage>
        <taxon>Bacteria</taxon>
        <taxon>Pseudomonadati</taxon>
        <taxon>Pseudomonadota</taxon>
        <taxon>Gammaproteobacteria</taxon>
        <taxon>Lysobacterales</taxon>
        <taxon>Lysobacteraceae</taxon>
        <taxon>Novilysobacter</taxon>
    </lineage>
</organism>
<dbReference type="EMBL" id="JAINZW010000002">
    <property type="protein sequence ID" value="MBZ4039308.1"/>
    <property type="molecule type" value="Genomic_DNA"/>
</dbReference>
<comment type="caution">
    <text evidence="2">The sequence shown here is derived from an EMBL/GenBank/DDBJ whole genome shotgun (WGS) entry which is preliminary data.</text>
</comment>
<dbReference type="Proteomes" id="UP001430954">
    <property type="component" value="Unassembled WGS sequence"/>
</dbReference>
<keyword evidence="3" id="KW-1185">Reference proteome</keyword>
<protein>
    <submittedName>
        <fullName evidence="2">Uncharacterized protein</fullName>
    </submittedName>
</protein>
<keyword evidence="1" id="KW-1133">Transmembrane helix</keyword>
<gene>
    <name evidence="2" type="ORF">K6753_07155</name>
</gene>
<evidence type="ECO:0000313" key="2">
    <source>
        <dbReference type="EMBL" id="MBZ4039308.1"/>
    </source>
</evidence>
<keyword evidence="1" id="KW-0812">Transmembrane</keyword>
<feature type="transmembrane region" description="Helical" evidence="1">
    <location>
        <begin position="74"/>
        <end position="92"/>
    </location>
</feature>
<name>A0ABS7T630_9GAMM</name>
<keyword evidence="1" id="KW-0472">Membrane</keyword>
<reference evidence="2 3" key="1">
    <citation type="submission" date="2021-09" db="EMBL/GenBank/DDBJ databases">
        <title>Lysobacter sp. 13A isolated from the river sediment.</title>
        <authorList>
            <person name="Liu H."/>
            <person name="Li S."/>
            <person name="Mao S."/>
        </authorList>
    </citation>
    <scope>NUCLEOTIDE SEQUENCE [LARGE SCALE GENOMIC DNA]</scope>
    <source>
        <strain evidence="2 3">13A</strain>
    </source>
</reference>
<evidence type="ECO:0000256" key="1">
    <source>
        <dbReference type="SAM" id="Phobius"/>
    </source>
</evidence>